<keyword evidence="1" id="KW-0472">Membrane</keyword>
<dbReference type="HOGENOM" id="CLU_3243845_0_0_0"/>
<comment type="caution">
    <text evidence="2">The sequence shown here is derived from an EMBL/GenBank/DDBJ whole genome shotgun (WGS) entry which is preliminary data.</text>
</comment>
<gene>
    <name evidence="2" type="ORF">FPOG_02532</name>
</gene>
<evidence type="ECO:0000256" key="1">
    <source>
        <dbReference type="SAM" id="Phobius"/>
    </source>
</evidence>
<dbReference type="Proteomes" id="UP000005809">
    <property type="component" value="Unassembled WGS sequence"/>
</dbReference>
<evidence type="ECO:0000313" key="3">
    <source>
        <dbReference type="Proteomes" id="UP000005809"/>
    </source>
</evidence>
<dbReference type="InterPro" id="IPR023201">
    <property type="entry name" value="SecY_dom_sf"/>
</dbReference>
<keyword evidence="1" id="KW-0812">Transmembrane</keyword>
<proteinExistence type="predicted"/>
<dbReference type="AlphaFoldDB" id="K1GWR5"/>
<evidence type="ECO:0000313" key="2">
    <source>
        <dbReference type="EMBL" id="EKA93777.1"/>
    </source>
</evidence>
<dbReference type="Gene3D" id="1.10.3370.10">
    <property type="entry name" value="SecY subunit domain"/>
    <property type="match status" value="1"/>
</dbReference>
<organism evidence="2 3">
    <name type="scientific">Fusobacterium periodonticum D10</name>
    <dbReference type="NCBI Taxonomy" id="620833"/>
    <lineage>
        <taxon>Bacteria</taxon>
        <taxon>Fusobacteriati</taxon>
        <taxon>Fusobacteriota</taxon>
        <taxon>Fusobacteriia</taxon>
        <taxon>Fusobacteriales</taxon>
        <taxon>Fusobacteriaceae</taxon>
        <taxon>Fusobacterium</taxon>
    </lineage>
</organism>
<dbReference type="SUPFAM" id="SSF103491">
    <property type="entry name" value="Preprotein translocase SecY subunit"/>
    <property type="match status" value="1"/>
</dbReference>
<name>K1GWR5_9FUSO</name>
<protein>
    <recommendedName>
        <fullName evidence="4">Preprotein translocase subunit SecY</fullName>
    </recommendedName>
</protein>
<dbReference type="EMBL" id="ACIF01000177">
    <property type="protein sequence ID" value="EKA93777.1"/>
    <property type="molecule type" value="Genomic_DNA"/>
</dbReference>
<evidence type="ECO:0008006" key="4">
    <source>
        <dbReference type="Google" id="ProtNLM"/>
    </source>
</evidence>
<feature type="transmembrane region" description="Helical" evidence="1">
    <location>
        <begin position="6"/>
        <end position="26"/>
    </location>
</feature>
<reference evidence="2 3" key="1">
    <citation type="submission" date="2012-05" db="EMBL/GenBank/DDBJ databases">
        <title>The Genome Sequence of Fusobacterium periodontium Oral Taxon 201 Strain D10.</title>
        <authorList>
            <consortium name="The Broad Institute Genome Sequencing Platform"/>
            <consortium name="The Broad Institute Genome Sequencing Center for Infectious Disease"/>
            <person name="Earl A."/>
            <person name="Ward D."/>
            <person name="Feldgarden M."/>
            <person name="Gevers D."/>
            <person name="Strauss J."/>
            <person name="Sibley C."/>
            <person name="White A."/>
            <person name="Ambrose C.E."/>
            <person name="Allen-Vercoe E."/>
            <person name="Walker B."/>
            <person name="Young S.K."/>
            <person name="Zeng Q."/>
            <person name="Gargeya S."/>
            <person name="Fitzgerald M."/>
            <person name="Haas B."/>
            <person name="Abouelleil A."/>
            <person name="Alvarado L."/>
            <person name="Arachchi H.M."/>
            <person name="Berlin A.M."/>
            <person name="Chapman S.B."/>
            <person name="Goldberg J."/>
            <person name="Griggs A."/>
            <person name="Gujja S."/>
            <person name="Hansen M."/>
            <person name="Howarth C."/>
            <person name="Imamovic A."/>
            <person name="Larimer J."/>
            <person name="McCowan C."/>
            <person name="Montmayeur A."/>
            <person name="Murphy C."/>
            <person name="Neiman D."/>
            <person name="Pearson M."/>
            <person name="Priest M."/>
            <person name="Roberts A."/>
            <person name="Saif S."/>
            <person name="Shea T."/>
            <person name="Sisk P."/>
            <person name="Sykes S."/>
            <person name="Wortman J."/>
            <person name="Nusbaum C."/>
            <person name="Birren B."/>
        </authorList>
    </citation>
    <scope>NUCLEOTIDE SEQUENCE [LARGE SCALE GENOMIC DNA]</scope>
    <source>
        <strain evidence="2 3">D10</strain>
    </source>
</reference>
<sequence length="42" mass="4539">FTSLGLPVYFGGTGIIIVVGVALDTIQQIDAHLVMRDYKGFI</sequence>
<feature type="non-terminal residue" evidence="2">
    <location>
        <position position="1"/>
    </location>
</feature>
<accession>K1GWR5</accession>
<keyword evidence="1" id="KW-1133">Transmembrane helix</keyword>